<proteinExistence type="predicted"/>
<feature type="non-terminal residue" evidence="1">
    <location>
        <position position="61"/>
    </location>
</feature>
<keyword evidence="2" id="KW-1185">Reference proteome</keyword>
<name>A0A3A2ZCR9_9EURO</name>
<dbReference type="Gene3D" id="3.40.50.1820">
    <property type="entry name" value="alpha/beta hydrolase"/>
    <property type="match status" value="1"/>
</dbReference>
<gene>
    <name evidence="1" type="ORF">PHISCL_10509</name>
</gene>
<dbReference type="GO" id="GO:0016787">
    <property type="term" value="F:hydrolase activity"/>
    <property type="evidence" value="ECO:0007669"/>
    <property type="project" value="UniProtKB-KW"/>
</dbReference>
<dbReference type="AlphaFoldDB" id="A0A3A2ZCR9"/>
<dbReference type="InterPro" id="IPR029058">
    <property type="entry name" value="AB_hydrolase_fold"/>
</dbReference>
<sequence length="61" mass="6375">NFCPTTRPEGVSDDSLTAFEKSGLERDTAFRTTGLGYAVEQGTRTSTIGHAVSASPVSLLA</sequence>
<evidence type="ECO:0000313" key="2">
    <source>
        <dbReference type="Proteomes" id="UP000266188"/>
    </source>
</evidence>
<protein>
    <submittedName>
        <fullName evidence="1">Epoxide hydrolase</fullName>
    </submittedName>
</protein>
<keyword evidence="1" id="KW-0378">Hydrolase</keyword>
<dbReference type="Proteomes" id="UP000266188">
    <property type="component" value="Unassembled WGS sequence"/>
</dbReference>
<accession>A0A3A2ZCR9</accession>
<dbReference type="EMBL" id="MVGC01001506">
    <property type="protein sequence ID" value="RJE17154.1"/>
    <property type="molecule type" value="Genomic_DNA"/>
</dbReference>
<feature type="non-terminal residue" evidence="1">
    <location>
        <position position="1"/>
    </location>
</feature>
<comment type="caution">
    <text evidence="1">The sequence shown here is derived from an EMBL/GenBank/DDBJ whole genome shotgun (WGS) entry which is preliminary data.</text>
</comment>
<organism evidence="1 2">
    <name type="scientific">Aspergillus sclerotialis</name>
    <dbReference type="NCBI Taxonomy" id="2070753"/>
    <lineage>
        <taxon>Eukaryota</taxon>
        <taxon>Fungi</taxon>
        <taxon>Dikarya</taxon>
        <taxon>Ascomycota</taxon>
        <taxon>Pezizomycotina</taxon>
        <taxon>Eurotiomycetes</taxon>
        <taxon>Eurotiomycetidae</taxon>
        <taxon>Eurotiales</taxon>
        <taxon>Aspergillaceae</taxon>
        <taxon>Aspergillus</taxon>
        <taxon>Aspergillus subgen. Polypaecilum</taxon>
    </lineage>
</organism>
<dbReference type="STRING" id="2070753.A0A3A2ZCR9"/>
<evidence type="ECO:0000313" key="1">
    <source>
        <dbReference type="EMBL" id="RJE17154.1"/>
    </source>
</evidence>
<reference evidence="2" key="1">
    <citation type="submission" date="2017-02" db="EMBL/GenBank/DDBJ databases">
        <authorList>
            <person name="Tafer H."/>
            <person name="Lopandic K."/>
        </authorList>
    </citation>
    <scope>NUCLEOTIDE SEQUENCE [LARGE SCALE GENOMIC DNA]</scope>
    <source>
        <strain evidence="2">CBS 366.77</strain>
    </source>
</reference>
<dbReference type="OrthoDB" id="7130006at2759"/>